<feature type="transmembrane region" description="Helical" evidence="1">
    <location>
        <begin position="99"/>
        <end position="119"/>
    </location>
</feature>
<feature type="transmembrane region" description="Helical" evidence="1">
    <location>
        <begin position="158"/>
        <end position="176"/>
    </location>
</feature>
<dbReference type="STRING" id="1120995.SAMN02745245_01963"/>
<dbReference type="OrthoDB" id="2086584at2"/>
<gene>
    <name evidence="2" type="ORF">SAMN02745245_01963</name>
</gene>
<dbReference type="RefSeq" id="WP_073185794.1">
    <property type="nucleotide sequence ID" value="NZ_FQXI01000028.1"/>
</dbReference>
<evidence type="ECO:0000313" key="3">
    <source>
        <dbReference type="Proteomes" id="UP000184032"/>
    </source>
</evidence>
<keyword evidence="1" id="KW-0812">Transmembrane</keyword>
<dbReference type="Proteomes" id="UP000184032">
    <property type="component" value="Unassembled WGS sequence"/>
</dbReference>
<name>A0A1M5V3L9_9FIRM</name>
<sequence length="214" mass="24990">MGIMMMKQSIKKALTPSSLFMGIIALVIIVYTNMIQEATNELMGYSIFEFFLKGIVFLFIMFSNELSKDTLQEEKRTKRIEWYLANDLKISIIMFSHSFATFIATNILIVPIILITSFVMKEFSIFGFVEYLFNTFLYSLMLNIMILRTVNMNRFKNIWKKIVVINFLLLILDFLLEIILPGVIISSTKIIILSMGCFLLYRFTNKEMIVSAYY</sequence>
<dbReference type="AlphaFoldDB" id="A0A1M5V3L9"/>
<feature type="transmembrane region" description="Helical" evidence="1">
    <location>
        <begin position="12"/>
        <end position="31"/>
    </location>
</feature>
<keyword evidence="3" id="KW-1185">Reference proteome</keyword>
<feature type="transmembrane region" description="Helical" evidence="1">
    <location>
        <begin position="125"/>
        <end position="146"/>
    </location>
</feature>
<organism evidence="2 3">
    <name type="scientific">Anaerosphaera aminiphila DSM 21120</name>
    <dbReference type="NCBI Taxonomy" id="1120995"/>
    <lineage>
        <taxon>Bacteria</taxon>
        <taxon>Bacillati</taxon>
        <taxon>Bacillota</taxon>
        <taxon>Tissierellia</taxon>
        <taxon>Tissierellales</taxon>
        <taxon>Peptoniphilaceae</taxon>
        <taxon>Anaerosphaera</taxon>
    </lineage>
</organism>
<evidence type="ECO:0008006" key="4">
    <source>
        <dbReference type="Google" id="ProtNLM"/>
    </source>
</evidence>
<reference evidence="2 3" key="1">
    <citation type="submission" date="2016-11" db="EMBL/GenBank/DDBJ databases">
        <authorList>
            <person name="Jaros S."/>
            <person name="Januszkiewicz K."/>
            <person name="Wedrychowicz H."/>
        </authorList>
    </citation>
    <scope>NUCLEOTIDE SEQUENCE [LARGE SCALE GENOMIC DNA]</scope>
    <source>
        <strain evidence="2 3">DSM 21120</strain>
    </source>
</reference>
<protein>
    <recommendedName>
        <fullName evidence="4">ABC-2 family transporter protein</fullName>
    </recommendedName>
</protein>
<keyword evidence="1" id="KW-0472">Membrane</keyword>
<proteinExistence type="predicted"/>
<accession>A0A1M5V3L9</accession>
<keyword evidence="1" id="KW-1133">Transmembrane helix</keyword>
<feature type="transmembrane region" description="Helical" evidence="1">
    <location>
        <begin position="43"/>
        <end position="62"/>
    </location>
</feature>
<dbReference type="EMBL" id="FQXI01000028">
    <property type="protein sequence ID" value="SHH69698.1"/>
    <property type="molecule type" value="Genomic_DNA"/>
</dbReference>
<evidence type="ECO:0000256" key="1">
    <source>
        <dbReference type="SAM" id="Phobius"/>
    </source>
</evidence>
<evidence type="ECO:0000313" key="2">
    <source>
        <dbReference type="EMBL" id="SHH69698.1"/>
    </source>
</evidence>